<dbReference type="PROSITE" id="PS50011">
    <property type="entry name" value="PROTEIN_KINASE_DOM"/>
    <property type="match status" value="1"/>
</dbReference>
<keyword evidence="3 6" id="KW-0418">Kinase</keyword>
<gene>
    <name evidence="6" type="ORF">ACFQ08_28915</name>
</gene>
<feature type="non-terminal residue" evidence="6">
    <location>
        <position position="1"/>
    </location>
</feature>
<dbReference type="InterPro" id="IPR008271">
    <property type="entry name" value="Ser/Thr_kinase_AS"/>
</dbReference>
<keyword evidence="7" id="KW-1185">Reference proteome</keyword>
<dbReference type="Proteomes" id="UP001597024">
    <property type="component" value="Unassembled WGS sequence"/>
</dbReference>
<evidence type="ECO:0000313" key="6">
    <source>
        <dbReference type="EMBL" id="MFD0888576.1"/>
    </source>
</evidence>
<dbReference type="SUPFAM" id="SSF56112">
    <property type="entry name" value="Protein kinase-like (PK-like)"/>
    <property type="match status" value="1"/>
</dbReference>
<dbReference type="InterPro" id="IPR011009">
    <property type="entry name" value="Kinase-like_dom_sf"/>
</dbReference>
<evidence type="ECO:0000256" key="4">
    <source>
        <dbReference type="ARBA" id="ARBA00022840"/>
    </source>
</evidence>
<keyword evidence="4" id="KW-0067">ATP-binding</keyword>
<dbReference type="PANTHER" id="PTHR43289:SF34">
    <property type="entry name" value="SERINE_THREONINE-PROTEIN KINASE YBDM-RELATED"/>
    <property type="match status" value="1"/>
</dbReference>
<dbReference type="SMART" id="SM00220">
    <property type="entry name" value="S_TKc"/>
    <property type="match status" value="1"/>
</dbReference>
<dbReference type="CDD" id="cd14014">
    <property type="entry name" value="STKc_PknB_like"/>
    <property type="match status" value="1"/>
</dbReference>
<dbReference type="EMBL" id="JBHTHX010001396">
    <property type="protein sequence ID" value="MFD0888576.1"/>
    <property type="molecule type" value="Genomic_DNA"/>
</dbReference>
<name>A0ABW3E0H2_9ACTN</name>
<sequence length="146" mass="15265">LATAAALVAIHQAGVVHRDFKPANVLIGPDGPRVIDFGIARALNQVTATSGSIMGTPAYMSPEQLAGGNIGPETDVFSWAATMIFAASGRAAFGEDTIPAILNRVINQHPDLSALPQSLRPLASECLDKQPGNRPTAADIMLRIVQ</sequence>
<evidence type="ECO:0000259" key="5">
    <source>
        <dbReference type="PROSITE" id="PS50011"/>
    </source>
</evidence>
<evidence type="ECO:0000313" key="7">
    <source>
        <dbReference type="Proteomes" id="UP001597024"/>
    </source>
</evidence>
<keyword evidence="2" id="KW-0547">Nucleotide-binding</keyword>
<reference evidence="7" key="1">
    <citation type="journal article" date="2019" name="Int. J. Syst. Evol. Microbiol.">
        <title>The Global Catalogue of Microorganisms (GCM) 10K type strain sequencing project: providing services to taxonomists for standard genome sequencing and annotation.</title>
        <authorList>
            <consortium name="The Broad Institute Genomics Platform"/>
            <consortium name="The Broad Institute Genome Sequencing Center for Infectious Disease"/>
            <person name="Wu L."/>
            <person name="Ma J."/>
        </authorList>
    </citation>
    <scope>NUCLEOTIDE SEQUENCE [LARGE SCALE GENOMIC DNA]</scope>
    <source>
        <strain evidence="7">CCUG 62974</strain>
    </source>
</reference>
<comment type="caution">
    <text evidence="6">The sequence shown here is derived from an EMBL/GenBank/DDBJ whole genome shotgun (WGS) entry which is preliminary data.</text>
</comment>
<keyword evidence="1 6" id="KW-0808">Transferase</keyword>
<feature type="domain" description="Protein kinase" evidence="5">
    <location>
        <begin position="1"/>
        <end position="146"/>
    </location>
</feature>
<dbReference type="EC" id="2.7.11.1" evidence="6"/>
<proteinExistence type="predicted"/>
<dbReference type="Pfam" id="PF00069">
    <property type="entry name" value="Pkinase"/>
    <property type="match status" value="1"/>
</dbReference>
<dbReference type="PROSITE" id="PS00108">
    <property type="entry name" value="PROTEIN_KINASE_ST"/>
    <property type="match status" value="1"/>
</dbReference>
<evidence type="ECO:0000256" key="2">
    <source>
        <dbReference type="ARBA" id="ARBA00022741"/>
    </source>
</evidence>
<organism evidence="6 7">
    <name type="scientific">Streptosporangium algeriense</name>
    <dbReference type="NCBI Taxonomy" id="1682748"/>
    <lineage>
        <taxon>Bacteria</taxon>
        <taxon>Bacillati</taxon>
        <taxon>Actinomycetota</taxon>
        <taxon>Actinomycetes</taxon>
        <taxon>Streptosporangiales</taxon>
        <taxon>Streptosporangiaceae</taxon>
        <taxon>Streptosporangium</taxon>
    </lineage>
</organism>
<accession>A0ABW3E0H2</accession>
<evidence type="ECO:0000256" key="3">
    <source>
        <dbReference type="ARBA" id="ARBA00022777"/>
    </source>
</evidence>
<dbReference type="Gene3D" id="1.10.510.10">
    <property type="entry name" value="Transferase(Phosphotransferase) domain 1"/>
    <property type="match status" value="1"/>
</dbReference>
<dbReference type="GO" id="GO:0004674">
    <property type="term" value="F:protein serine/threonine kinase activity"/>
    <property type="evidence" value="ECO:0007669"/>
    <property type="project" value="UniProtKB-EC"/>
</dbReference>
<dbReference type="PANTHER" id="PTHR43289">
    <property type="entry name" value="MITOGEN-ACTIVATED PROTEIN KINASE KINASE KINASE 20-RELATED"/>
    <property type="match status" value="1"/>
</dbReference>
<dbReference type="InterPro" id="IPR000719">
    <property type="entry name" value="Prot_kinase_dom"/>
</dbReference>
<protein>
    <submittedName>
        <fullName evidence="6">Serine/threonine-protein kinase</fullName>
        <ecNumber evidence="6">2.7.11.1</ecNumber>
    </submittedName>
</protein>
<evidence type="ECO:0000256" key="1">
    <source>
        <dbReference type="ARBA" id="ARBA00022679"/>
    </source>
</evidence>